<protein>
    <submittedName>
        <fullName evidence="3">YdcF family protein</fullName>
    </submittedName>
</protein>
<dbReference type="InterPro" id="IPR014729">
    <property type="entry name" value="Rossmann-like_a/b/a_fold"/>
</dbReference>
<gene>
    <name evidence="2" type="ORF">MCC93_05540</name>
    <name evidence="3" type="ORF">MON37_10270</name>
</gene>
<evidence type="ECO:0000259" key="1">
    <source>
        <dbReference type="Pfam" id="PF02698"/>
    </source>
</evidence>
<proteinExistence type="predicted"/>
<dbReference type="Proteomes" id="UP000031390">
    <property type="component" value="Unassembled WGS sequence"/>
</dbReference>
<feature type="domain" description="DUF218" evidence="1">
    <location>
        <begin position="41"/>
        <end position="161"/>
    </location>
</feature>
<dbReference type="Pfam" id="PF02698">
    <property type="entry name" value="DUF218"/>
    <property type="match status" value="1"/>
</dbReference>
<evidence type="ECO:0000313" key="2">
    <source>
        <dbReference type="EMBL" id="KIC11474.1"/>
    </source>
</evidence>
<dbReference type="Proteomes" id="UP000829504">
    <property type="component" value="Chromosome"/>
</dbReference>
<evidence type="ECO:0000313" key="3">
    <source>
        <dbReference type="EMBL" id="UNV87020.1"/>
    </source>
</evidence>
<dbReference type="PANTHER" id="PTHR30336">
    <property type="entry name" value="INNER MEMBRANE PROTEIN, PROBABLE PERMEASE"/>
    <property type="match status" value="1"/>
</dbReference>
<dbReference type="InterPro" id="IPR051599">
    <property type="entry name" value="Cell_Envelope_Assoc"/>
</dbReference>
<dbReference type="GO" id="GO:0005886">
    <property type="term" value="C:plasma membrane"/>
    <property type="evidence" value="ECO:0007669"/>
    <property type="project" value="TreeGrafter"/>
</dbReference>
<evidence type="ECO:0000313" key="4">
    <source>
        <dbReference type="Proteomes" id="UP000031390"/>
    </source>
</evidence>
<evidence type="ECO:0000313" key="5">
    <source>
        <dbReference type="Proteomes" id="UP000829504"/>
    </source>
</evidence>
<dbReference type="InterPro" id="IPR003848">
    <property type="entry name" value="DUF218"/>
</dbReference>
<keyword evidence="5" id="KW-1185">Reference proteome</keyword>
<reference evidence="2 4" key="1">
    <citation type="submission" date="2014-12" db="EMBL/GenBank/DDBJ databases">
        <title>Genome sequence of Morococcus cerebrosus.</title>
        <authorList>
            <person name="Shin S.-K."/>
            <person name="Yi H."/>
        </authorList>
    </citation>
    <scope>NUCLEOTIDE SEQUENCE [LARGE SCALE GENOMIC DNA]</scope>
    <source>
        <strain evidence="2 4">CIP 81.93</strain>
    </source>
</reference>
<dbReference type="CDD" id="cd06259">
    <property type="entry name" value="YdcF-like"/>
    <property type="match status" value="1"/>
</dbReference>
<reference evidence="3 5" key="2">
    <citation type="submission" date="2022-03" db="EMBL/GenBank/DDBJ databases">
        <title>Genome sequencing of Morococcus cerebrosus.</title>
        <authorList>
            <person name="Baek M.-G."/>
            <person name="Yi H."/>
        </authorList>
    </citation>
    <scope>NUCLEOTIDE SEQUENCE [LARGE SCALE GENOMIC DNA]</scope>
    <source>
        <strain evidence="3 5">CIP 81.93</strain>
    </source>
</reference>
<name>A0A0C1EH22_9NEIS</name>
<dbReference type="EMBL" id="CP094242">
    <property type="protein sequence ID" value="UNV87020.1"/>
    <property type="molecule type" value="Genomic_DNA"/>
</dbReference>
<dbReference type="PATRIC" id="fig|1056807.3.peg.536"/>
<dbReference type="PANTHER" id="PTHR30336:SF20">
    <property type="entry name" value="DUF218 DOMAIN-CONTAINING PROTEIN"/>
    <property type="match status" value="1"/>
</dbReference>
<accession>A0A0C1EH22</accession>
<sequence>MQKYWILCIVCLLVWCAVLSWLHLCAVNVEKRSSETLSSADIAVVLGNAVNRRGKPNPCLRSRVEAGVRLYRQGKVGELLMSGGTDGDGSNEAQTMRDMAVEMGVPSEKIRLEEHSESTYENIVLSVPKLRDANEIIIVSDAFHLARASWLAKRYWQGKTVELYASGACGDSTVNYLRKLSREVLAWVKAVALYS</sequence>
<dbReference type="RefSeq" id="WP_039405616.1">
    <property type="nucleotide sequence ID" value="NZ_CP094242.1"/>
</dbReference>
<organism evidence="2 4">
    <name type="scientific">Morococcus cerebrosus</name>
    <dbReference type="NCBI Taxonomy" id="1056807"/>
    <lineage>
        <taxon>Bacteria</taxon>
        <taxon>Pseudomonadati</taxon>
        <taxon>Pseudomonadota</taxon>
        <taxon>Betaproteobacteria</taxon>
        <taxon>Neisseriales</taxon>
        <taxon>Neisseriaceae</taxon>
        <taxon>Morococcus</taxon>
    </lineage>
</organism>
<dbReference type="Gene3D" id="3.40.50.620">
    <property type="entry name" value="HUPs"/>
    <property type="match status" value="1"/>
</dbReference>
<dbReference type="EMBL" id="JUFZ01000022">
    <property type="protein sequence ID" value="KIC11474.1"/>
    <property type="molecule type" value="Genomic_DNA"/>
</dbReference>
<dbReference type="AlphaFoldDB" id="A0A0C1EH22"/>